<comment type="caution">
    <text evidence="2">The sequence shown here is derived from an EMBL/GenBank/DDBJ whole genome shotgun (WGS) entry which is preliminary data.</text>
</comment>
<protein>
    <submittedName>
        <fullName evidence="2">Uncharacterized protein</fullName>
    </submittedName>
</protein>
<feature type="non-terminal residue" evidence="2">
    <location>
        <position position="69"/>
    </location>
</feature>
<dbReference type="Proteomes" id="UP000585609">
    <property type="component" value="Unassembled WGS sequence"/>
</dbReference>
<keyword evidence="1" id="KW-0472">Membrane</keyword>
<name>A0A6V8NW24_9ACTN</name>
<evidence type="ECO:0000313" key="3">
    <source>
        <dbReference type="Proteomes" id="UP000585609"/>
    </source>
</evidence>
<accession>A0A6V8NW24</accession>
<proteinExistence type="predicted"/>
<organism evidence="2 3">
    <name type="scientific">Candidatus Hakubella thermalkaliphila</name>
    <dbReference type="NCBI Taxonomy" id="2754717"/>
    <lineage>
        <taxon>Bacteria</taxon>
        <taxon>Bacillati</taxon>
        <taxon>Actinomycetota</taxon>
        <taxon>Actinomycetota incertae sedis</taxon>
        <taxon>Candidatus Hakubellales</taxon>
        <taxon>Candidatus Hakubellaceae</taxon>
        <taxon>Candidatus Hakubella</taxon>
    </lineage>
</organism>
<sequence>MKIYDGGKILVGLIIFVALFASPFYLNMVKVITKPEQKIDTPEIQKLTEKKCVEPKEYMRTEHMRILNN</sequence>
<reference evidence="2 3" key="1">
    <citation type="journal article" date="2020" name="Front. Microbiol.">
        <title>Single-cell genomics of novel Actinobacteria with the Wood-Ljungdahl pathway discovered in a serpentinizing system.</title>
        <authorList>
            <person name="Merino N."/>
            <person name="Kawai M."/>
            <person name="Boyd E.S."/>
            <person name="Colman D.R."/>
            <person name="McGlynn S.E."/>
            <person name="Nealson K.H."/>
            <person name="Kurokawa K."/>
            <person name="Hongoh Y."/>
        </authorList>
    </citation>
    <scope>NUCLEOTIDE SEQUENCE [LARGE SCALE GENOMIC DNA]</scope>
    <source>
        <strain evidence="2 3">S09_30</strain>
    </source>
</reference>
<dbReference type="EMBL" id="BLRW01000573">
    <property type="protein sequence ID" value="GFP24449.1"/>
    <property type="molecule type" value="Genomic_DNA"/>
</dbReference>
<evidence type="ECO:0000313" key="2">
    <source>
        <dbReference type="EMBL" id="GFP24449.1"/>
    </source>
</evidence>
<evidence type="ECO:0000256" key="1">
    <source>
        <dbReference type="SAM" id="Phobius"/>
    </source>
</evidence>
<feature type="transmembrane region" description="Helical" evidence="1">
    <location>
        <begin position="6"/>
        <end position="26"/>
    </location>
</feature>
<dbReference type="AlphaFoldDB" id="A0A6V8NW24"/>
<keyword evidence="1" id="KW-0812">Transmembrane</keyword>
<keyword evidence="1" id="KW-1133">Transmembrane helix</keyword>
<gene>
    <name evidence="2" type="ORF">HKBW3S09_01916</name>
</gene>